<dbReference type="RefSeq" id="WP_150970944.1">
    <property type="nucleotide sequence ID" value="NZ_VZDO01000012.1"/>
</dbReference>
<dbReference type="AlphaFoldDB" id="A0A7V7PMV4"/>
<reference evidence="2 3" key="1">
    <citation type="submission" date="2019-09" db="EMBL/GenBank/DDBJ databases">
        <title>YIM 132180 draft genome.</title>
        <authorList>
            <person name="Zhang K."/>
        </authorList>
    </citation>
    <scope>NUCLEOTIDE SEQUENCE [LARGE SCALE GENOMIC DNA]</scope>
    <source>
        <strain evidence="2 3">YIM 132180</strain>
    </source>
</reference>
<evidence type="ECO:0000313" key="2">
    <source>
        <dbReference type="EMBL" id="KAB0678780.1"/>
    </source>
</evidence>
<feature type="chain" id="PRO_5031433157" evidence="1">
    <location>
        <begin position="24"/>
        <end position="160"/>
    </location>
</feature>
<keyword evidence="3" id="KW-1185">Reference proteome</keyword>
<dbReference type="EMBL" id="VZDO01000012">
    <property type="protein sequence ID" value="KAB0678780.1"/>
    <property type="molecule type" value="Genomic_DNA"/>
</dbReference>
<evidence type="ECO:0000256" key="1">
    <source>
        <dbReference type="SAM" id="SignalP"/>
    </source>
</evidence>
<protein>
    <submittedName>
        <fullName evidence="2">Uncharacterized protein</fullName>
    </submittedName>
</protein>
<name>A0A7V7PMV4_9HYPH</name>
<gene>
    <name evidence="2" type="ORF">F6X38_14935</name>
</gene>
<comment type="caution">
    <text evidence="2">The sequence shown here is derived from an EMBL/GenBank/DDBJ whole genome shotgun (WGS) entry which is preliminary data.</text>
</comment>
<organism evidence="2 3">
    <name type="scientific">Plantimonas leprariae</name>
    <dbReference type="NCBI Taxonomy" id="2615207"/>
    <lineage>
        <taxon>Bacteria</taxon>
        <taxon>Pseudomonadati</taxon>
        <taxon>Pseudomonadota</taxon>
        <taxon>Alphaproteobacteria</taxon>
        <taxon>Hyphomicrobiales</taxon>
        <taxon>Aurantimonadaceae</taxon>
        <taxon>Plantimonas</taxon>
    </lineage>
</organism>
<accession>A0A7V7PMV4</accession>
<feature type="signal peptide" evidence="1">
    <location>
        <begin position="1"/>
        <end position="23"/>
    </location>
</feature>
<proteinExistence type="predicted"/>
<evidence type="ECO:0000313" key="3">
    <source>
        <dbReference type="Proteomes" id="UP000432089"/>
    </source>
</evidence>
<sequence>MRSALAALAFLAVPAFTGGPAAAFDRFGDEGPGIFSVQERGWGDDWRERRDWRGGWDHRGGWGRRGDMLSEGQVARRLMRQGFVRIDDVDLRRDRYIVTAIRPNGALIRLAVNAYDGDVVARERIGWVAGGRGGYDRDYRRPATGIEFDLGGGTLGVYSR</sequence>
<keyword evidence="1" id="KW-0732">Signal</keyword>
<dbReference type="Proteomes" id="UP000432089">
    <property type="component" value="Unassembled WGS sequence"/>
</dbReference>